<proteinExistence type="predicted"/>
<keyword evidence="2" id="KW-1185">Reference proteome</keyword>
<protein>
    <submittedName>
        <fullName evidence="1">Uncharacterized protein</fullName>
    </submittedName>
</protein>
<name>A0A9K3EC58_HELAN</name>
<comment type="caution">
    <text evidence="1">The sequence shown here is derived from an EMBL/GenBank/DDBJ whole genome shotgun (WGS) entry which is preliminary data.</text>
</comment>
<reference evidence="1" key="2">
    <citation type="submission" date="2020-06" db="EMBL/GenBank/DDBJ databases">
        <title>Helianthus annuus Genome sequencing and assembly Release 2.</title>
        <authorList>
            <person name="Gouzy J."/>
            <person name="Langlade N."/>
            <person name="Munos S."/>
        </authorList>
    </citation>
    <scope>NUCLEOTIDE SEQUENCE</scope>
    <source>
        <tissue evidence="1">Leaves</tissue>
    </source>
</reference>
<dbReference type="AlphaFoldDB" id="A0A9K3EC58"/>
<dbReference type="Gramene" id="mRNA:HanXRQr2_Chr14g0660401">
    <property type="protein sequence ID" value="CDS:HanXRQr2_Chr14g0660401.1"/>
    <property type="gene ID" value="HanXRQr2_Chr14g0660401"/>
</dbReference>
<reference evidence="1" key="1">
    <citation type="journal article" date="2017" name="Nature">
        <title>The sunflower genome provides insights into oil metabolism, flowering and Asterid evolution.</title>
        <authorList>
            <person name="Badouin H."/>
            <person name="Gouzy J."/>
            <person name="Grassa C.J."/>
            <person name="Murat F."/>
            <person name="Staton S.E."/>
            <person name="Cottret L."/>
            <person name="Lelandais-Briere C."/>
            <person name="Owens G.L."/>
            <person name="Carrere S."/>
            <person name="Mayjonade B."/>
            <person name="Legrand L."/>
            <person name="Gill N."/>
            <person name="Kane N.C."/>
            <person name="Bowers J.E."/>
            <person name="Hubner S."/>
            <person name="Bellec A."/>
            <person name="Berard A."/>
            <person name="Berges H."/>
            <person name="Blanchet N."/>
            <person name="Boniface M.C."/>
            <person name="Brunel D."/>
            <person name="Catrice O."/>
            <person name="Chaidir N."/>
            <person name="Claudel C."/>
            <person name="Donnadieu C."/>
            <person name="Faraut T."/>
            <person name="Fievet G."/>
            <person name="Helmstetter N."/>
            <person name="King M."/>
            <person name="Knapp S.J."/>
            <person name="Lai Z."/>
            <person name="Le Paslier M.C."/>
            <person name="Lippi Y."/>
            <person name="Lorenzon L."/>
            <person name="Mandel J.R."/>
            <person name="Marage G."/>
            <person name="Marchand G."/>
            <person name="Marquand E."/>
            <person name="Bret-Mestries E."/>
            <person name="Morien E."/>
            <person name="Nambeesan S."/>
            <person name="Nguyen T."/>
            <person name="Pegot-Espagnet P."/>
            <person name="Pouilly N."/>
            <person name="Raftis F."/>
            <person name="Sallet E."/>
            <person name="Schiex T."/>
            <person name="Thomas J."/>
            <person name="Vandecasteele C."/>
            <person name="Vares D."/>
            <person name="Vear F."/>
            <person name="Vautrin S."/>
            <person name="Crespi M."/>
            <person name="Mangin B."/>
            <person name="Burke J.M."/>
            <person name="Salse J."/>
            <person name="Munos S."/>
            <person name="Vincourt P."/>
            <person name="Rieseberg L.H."/>
            <person name="Langlade N.B."/>
        </authorList>
    </citation>
    <scope>NUCLEOTIDE SEQUENCE</scope>
    <source>
        <tissue evidence="1">Leaves</tissue>
    </source>
</reference>
<gene>
    <name evidence="1" type="ORF">HanXRQr2_Chr14g0660401</name>
</gene>
<dbReference type="EMBL" id="MNCJ02000329">
    <property type="protein sequence ID" value="KAF5770525.1"/>
    <property type="molecule type" value="Genomic_DNA"/>
</dbReference>
<evidence type="ECO:0000313" key="2">
    <source>
        <dbReference type="Proteomes" id="UP000215914"/>
    </source>
</evidence>
<accession>A0A9K3EC58</accession>
<sequence>MIIFETVSCAAIEKMLSEDKQDAVEVGSFNNFRSAAIMQRGIKYTIFFKCYVMLFKCLNQFSYEYIEKPVQRTGIELVFIG</sequence>
<dbReference type="Proteomes" id="UP000215914">
    <property type="component" value="Unassembled WGS sequence"/>
</dbReference>
<evidence type="ECO:0000313" key="1">
    <source>
        <dbReference type="EMBL" id="KAF5770525.1"/>
    </source>
</evidence>
<organism evidence="1 2">
    <name type="scientific">Helianthus annuus</name>
    <name type="common">Common sunflower</name>
    <dbReference type="NCBI Taxonomy" id="4232"/>
    <lineage>
        <taxon>Eukaryota</taxon>
        <taxon>Viridiplantae</taxon>
        <taxon>Streptophyta</taxon>
        <taxon>Embryophyta</taxon>
        <taxon>Tracheophyta</taxon>
        <taxon>Spermatophyta</taxon>
        <taxon>Magnoliopsida</taxon>
        <taxon>eudicotyledons</taxon>
        <taxon>Gunneridae</taxon>
        <taxon>Pentapetalae</taxon>
        <taxon>asterids</taxon>
        <taxon>campanulids</taxon>
        <taxon>Asterales</taxon>
        <taxon>Asteraceae</taxon>
        <taxon>Asteroideae</taxon>
        <taxon>Heliantheae alliance</taxon>
        <taxon>Heliantheae</taxon>
        <taxon>Helianthus</taxon>
    </lineage>
</organism>